<feature type="domain" description="SPOR" evidence="3">
    <location>
        <begin position="197"/>
        <end position="261"/>
    </location>
</feature>
<reference evidence="4" key="1">
    <citation type="submission" date="2017-03" db="EMBL/GenBank/DDBJ databases">
        <authorList>
            <consortium name="AG Boll"/>
        </authorList>
    </citation>
    <scope>NUCLEOTIDE SEQUENCE [LARGE SCALE GENOMIC DNA]</scope>
    <source>
        <strain evidence="4">Chol</strain>
    </source>
</reference>
<keyword evidence="2" id="KW-1133">Transmembrane helix</keyword>
<evidence type="ECO:0000313" key="5">
    <source>
        <dbReference type="Proteomes" id="UP000242886"/>
    </source>
</evidence>
<dbReference type="AlphaFoldDB" id="A0A7Z7MUG1"/>
<proteinExistence type="predicted"/>
<feature type="transmembrane region" description="Helical" evidence="2">
    <location>
        <begin position="27"/>
        <end position="48"/>
    </location>
</feature>
<dbReference type="InterPro" id="IPR036680">
    <property type="entry name" value="SPOR-like_sf"/>
</dbReference>
<dbReference type="InterPro" id="IPR007730">
    <property type="entry name" value="SPOR-like_dom"/>
</dbReference>
<dbReference type="PANTHER" id="PTHR38687">
    <property type="entry name" value="CELL DIVISION PROTEIN DEDD-RELATED"/>
    <property type="match status" value="1"/>
</dbReference>
<protein>
    <submittedName>
        <fullName evidence="4">Sporulation related protein</fullName>
    </submittedName>
</protein>
<dbReference type="GO" id="GO:0030428">
    <property type="term" value="C:cell septum"/>
    <property type="evidence" value="ECO:0007669"/>
    <property type="project" value="TreeGrafter"/>
</dbReference>
<dbReference type="GO" id="GO:0042834">
    <property type="term" value="F:peptidoglycan binding"/>
    <property type="evidence" value="ECO:0007669"/>
    <property type="project" value="InterPro"/>
</dbReference>
<dbReference type="EMBL" id="LT837803">
    <property type="protein sequence ID" value="SMB22819.1"/>
    <property type="molecule type" value="Genomic_DNA"/>
</dbReference>
<evidence type="ECO:0000259" key="3">
    <source>
        <dbReference type="Pfam" id="PF05036"/>
    </source>
</evidence>
<feature type="region of interest" description="Disordered" evidence="1">
    <location>
        <begin position="53"/>
        <end position="88"/>
    </location>
</feature>
<sequence length="267" mass="28087">MASDTNPDIDAAGDRDEEGANDFKRHLLLRAGIAALLIAVLLAGLMLFDEANTPKPKSADTADNLAEAPTRPTRSNMPPPSTAGLQVPPLTEDAAAGAVDVEKATEAEEAGEAKAADVVEETSAAPEFSTPPERPLTKPATARLATLRPQAAGMPEQVQPGLRSEASRELKRQARPALAPASASRPLSQAAARATTAGKGYLLQLGVFNNLTHAEELRAKLELNGIPAQIEARVQAGPYASREEAEQMRGKLRQLGLEEAVLVATKK</sequence>
<keyword evidence="5" id="KW-1185">Reference proteome</keyword>
<evidence type="ECO:0000256" key="2">
    <source>
        <dbReference type="SAM" id="Phobius"/>
    </source>
</evidence>
<dbReference type="InterPro" id="IPR052521">
    <property type="entry name" value="Cell_div_SPOR-domain"/>
</dbReference>
<feature type="compositionally biased region" description="Basic and acidic residues" evidence="1">
    <location>
        <begin position="101"/>
        <end position="117"/>
    </location>
</feature>
<dbReference type="SUPFAM" id="SSF110997">
    <property type="entry name" value="Sporulation related repeat"/>
    <property type="match status" value="1"/>
</dbReference>
<feature type="compositionally biased region" description="Low complexity" evidence="1">
    <location>
        <begin position="175"/>
        <end position="187"/>
    </location>
</feature>
<organism evidence="4 5">
    <name type="scientific">Sterolibacterium denitrificans</name>
    <dbReference type="NCBI Taxonomy" id="157592"/>
    <lineage>
        <taxon>Bacteria</taxon>
        <taxon>Pseudomonadati</taxon>
        <taxon>Pseudomonadota</taxon>
        <taxon>Betaproteobacteria</taxon>
        <taxon>Nitrosomonadales</taxon>
        <taxon>Sterolibacteriaceae</taxon>
        <taxon>Sterolibacterium</taxon>
    </lineage>
</organism>
<keyword evidence="2" id="KW-0472">Membrane</keyword>
<evidence type="ECO:0000256" key="1">
    <source>
        <dbReference type="SAM" id="MobiDB-lite"/>
    </source>
</evidence>
<dbReference type="GO" id="GO:0032153">
    <property type="term" value="C:cell division site"/>
    <property type="evidence" value="ECO:0007669"/>
    <property type="project" value="TreeGrafter"/>
</dbReference>
<dbReference type="RefSeq" id="WP_154716078.1">
    <property type="nucleotide sequence ID" value="NZ_LT837803.1"/>
</dbReference>
<accession>A0A7Z7MUG1</accession>
<dbReference type="Pfam" id="PF05036">
    <property type="entry name" value="SPOR"/>
    <property type="match status" value="1"/>
</dbReference>
<keyword evidence="2" id="KW-0812">Transmembrane</keyword>
<gene>
    <name evidence="4" type="ORF">SDENCHOL_10699</name>
</gene>
<dbReference type="Gene3D" id="3.30.70.1070">
    <property type="entry name" value="Sporulation related repeat"/>
    <property type="match status" value="1"/>
</dbReference>
<dbReference type="Proteomes" id="UP000242886">
    <property type="component" value="Chromosome SDENCHOL"/>
</dbReference>
<evidence type="ECO:0000313" key="4">
    <source>
        <dbReference type="EMBL" id="SMB22819.1"/>
    </source>
</evidence>
<dbReference type="PANTHER" id="PTHR38687:SF1">
    <property type="entry name" value="CELL DIVISION PROTEIN DEDD"/>
    <property type="match status" value="1"/>
</dbReference>
<dbReference type="GO" id="GO:0032506">
    <property type="term" value="P:cytokinetic process"/>
    <property type="evidence" value="ECO:0007669"/>
    <property type="project" value="TreeGrafter"/>
</dbReference>
<name>A0A7Z7MUG1_9PROT</name>
<feature type="region of interest" description="Disordered" evidence="1">
    <location>
        <begin position="101"/>
        <end position="187"/>
    </location>
</feature>